<dbReference type="EMBL" id="DF820459">
    <property type="protein sequence ID" value="GAK53358.1"/>
    <property type="molecule type" value="Genomic_DNA"/>
</dbReference>
<dbReference type="InterPro" id="IPR036390">
    <property type="entry name" value="WH_DNA-bd_sf"/>
</dbReference>
<sequence length="397" mass="44149">MLTGTRLEDTRIYNRKIIIEAIRRHTPISRAEIAQMTGLTTATISNLTAELIDEGFILESGRRKGLRGQPAIELELNPNGRFSIGFEVGRQNLCGVLINLTGQILEETSEEWEYPPPEIAMPIMTQRIQRFLNHSEISRDRVLGIGVAMPGPFLTKEKQIVSPIDFPQWNNFPANEKLSGEFHLPVMVEHDAMAAALGELYHGAGRTFRDFYYIHLTGGIGGGMILDGHPYSGFSQNTGELGWMRHPSKGRRTLIGNYLGLKPLYNFLKGCGITIAHVNELEALFLEQNPYLWEWLNEAVDCLDMLVDGINAILGPEAIFLGGHFPANIFDYLIERLQIEATAARASQPDRYGSYQAKMLRATAGDFSSALGAASLPLYETFSTRSSLTVNSDNDSE</sequence>
<dbReference type="GO" id="GO:0003677">
    <property type="term" value="F:DNA binding"/>
    <property type="evidence" value="ECO:0007669"/>
    <property type="project" value="InterPro"/>
</dbReference>
<dbReference type="SUPFAM" id="SSF53067">
    <property type="entry name" value="Actin-like ATPase domain"/>
    <property type="match status" value="1"/>
</dbReference>
<dbReference type="Gene3D" id="3.30.420.40">
    <property type="match status" value="2"/>
</dbReference>
<organism evidence="3">
    <name type="scientific">Candidatus Moduliflexus flocculans</name>
    <dbReference type="NCBI Taxonomy" id="1499966"/>
    <lineage>
        <taxon>Bacteria</taxon>
        <taxon>Candidatus Moduliflexota</taxon>
        <taxon>Candidatus Moduliflexia</taxon>
        <taxon>Candidatus Moduliflexales</taxon>
        <taxon>Candidatus Moduliflexaceae</taxon>
    </lineage>
</organism>
<dbReference type="InterPro" id="IPR043129">
    <property type="entry name" value="ATPase_NBD"/>
</dbReference>
<reference evidence="3" key="1">
    <citation type="journal article" date="2015" name="PeerJ">
        <title>First genomic representation of candidate bacterial phylum KSB3 points to enhanced environmental sensing as a trigger of wastewater bulking.</title>
        <authorList>
            <person name="Sekiguchi Y."/>
            <person name="Ohashi A."/>
            <person name="Parks D.H."/>
            <person name="Yamauchi T."/>
            <person name="Tyson G.W."/>
            <person name="Hugenholtz P."/>
        </authorList>
    </citation>
    <scope>NUCLEOTIDE SEQUENCE [LARGE SCALE GENOMIC DNA]</scope>
</reference>
<evidence type="ECO:0000259" key="2">
    <source>
        <dbReference type="SMART" id="SM00419"/>
    </source>
</evidence>
<proteinExistence type="inferred from homology"/>
<keyword evidence="4" id="KW-1185">Reference proteome</keyword>
<dbReference type="AlphaFoldDB" id="A0A0S6W6P9"/>
<comment type="similarity">
    <text evidence="1">Belongs to the ROK (NagC/XylR) family.</text>
</comment>
<dbReference type="HOGENOM" id="CLU_036604_13_0_0"/>
<evidence type="ECO:0000313" key="3">
    <source>
        <dbReference type="EMBL" id="GAK53358.1"/>
    </source>
</evidence>
<name>A0A0S6W6P9_9BACT</name>
<dbReference type="Pfam" id="PF13412">
    <property type="entry name" value="HTH_24"/>
    <property type="match status" value="1"/>
</dbReference>
<dbReference type="InterPro" id="IPR000600">
    <property type="entry name" value="ROK"/>
</dbReference>
<dbReference type="GO" id="GO:0006355">
    <property type="term" value="P:regulation of DNA-templated transcription"/>
    <property type="evidence" value="ECO:0007669"/>
    <property type="project" value="InterPro"/>
</dbReference>
<dbReference type="SMART" id="SM00419">
    <property type="entry name" value="HTH_CRP"/>
    <property type="match status" value="1"/>
</dbReference>
<evidence type="ECO:0000256" key="1">
    <source>
        <dbReference type="ARBA" id="ARBA00006479"/>
    </source>
</evidence>
<protein>
    <submittedName>
        <fullName evidence="3">ROK family protein</fullName>
    </submittedName>
</protein>
<dbReference type="PANTHER" id="PTHR18964:SF149">
    <property type="entry name" value="BIFUNCTIONAL UDP-N-ACETYLGLUCOSAMINE 2-EPIMERASE_N-ACETYLMANNOSAMINE KINASE"/>
    <property type="match status" value="1"/>
</dbReference>
<dbReference type="InterPro" id="IPR012318">
    <property type="entry name" value="HTH_CRP"/>
</dbReference>
<dbReference type="PANTHER" id="PTHR18964">
    <property type="entry name" value="ROK (REPRESSOR, ORF, KINASE) FAMILY"/>
    <property type="match status" value="1"/>
</dbReference>
<dbReference type="STRING" id="1499966.U14_04623"/>
<feature type="domain" description="HTH crp-type" evidence="2">
    <location>
        <begin position="20"/>
        <end position="78"/>
    </location>
</feature>
<dbReference type="InterPro" id="IPR036388">
    <property type="entry name" value="WH-like_DNA-bd_sf"/>
</dbReference>
<dbReference type="Gene3D" id="1.10.10.10">
    <property type="entry name" value="Winged helix-like DNA-binding domain superfamily/Winged helix DNA-binding domain"/>
    <property type="match status" value="1"/>
</dbReference>
<evidence type="ECO:0000313" key="4">
    <source>
        <dbReference type="Proteomes" id="UP000030700"/>
    </source>
</evidence>
<dbReference type="Pfam" id="PF00480">
    <property type="entry name" value="ROK"/>
    <property type="match status" value="1"/>
</dbReference>
<dbReference type="Proteomes" id="UP000030700">
    <property type="component" value="Unassembled WGS sequence"/>
</dbReference>
<dbReference type="SUPFAM" id="SSF46785">
    <property type="entry name" value="Winged helix' DNA-binding domain"/>
    <property type="match status" value="1"/>
</dbReference>
<gene>
    <name evidence="3" type="ORF">U14_04623</name>
</gene>
<accession>A0A0S6W6P9</accession>